<reference evidence="1" key="1">
    <citation type="submission" date="2019-10" db="EMBL/GenBank/DDBJ databases">
        <title>Conservation and host-specific expression of non-tandemly repeated heterogenous ribosome RNA gene in arbuscular mycorrhizal fungi.</title>
        <authorList>
            <person name="Maeda T."/>
            <person name="Kobayashi Y."/>
            <person name="Nakagawa T."/>
            <person name="Ezawa T."/>
            <person name="Yamaguchi K."/>
            <person name="Bino T."/>
            <person name="Nishimoto Y."/>
            <person name="Shigenobu S."/>
            <person name="Kawaguchi M."/>
        </authorList>
    </citation>
    <scope>NUCLEOTIDE SEQUENCE</scope>
    <source>
        <strain evidence="1">HR1</strain>
    </source>
</reference>
<organism evidence="1 2">
    <name type="scientific">Rhizophagus clarus</name>
    <dbReference type="NCBI Taxonomy" id="94130"/>
    <lineage>
        <taxon>Eukaryota</taxon>
        <taxon>Fungi</taxon>
        <taxon>Fungi incertae sedis</taxon>
        <taxon>Mucoromycota</taxon>
        <taxon>Glomeromycotina</taxon>
        <taxon>Glomeromycetes</taxon>
        <taxon>Glomerales</taxon>
        <taxon>Glomeraceae</taxon>
        <taxon>Rhizophagus</taxon>
    </lineage>
</organism>
<name>A0A8H3LN68_9GLOM</name>
<evidence type="ECO:0000313" key="1">
    <source>
        <dbReference type="EMBL" id="GES89432.1"/>
    </source>
</evidence>
<dbReference type="AlphaFoldDB" id="A0A8H3LN68"/>
<dbReference type="Proteomes" id="UP000615446">
    <property type="component" value="Unassembled WGS sequence"/>
</dbReference>
<comment type="caution">
    <text evidence="1">The sequence shown here is derived from an EMBL/GenBank/DDBJ whole genome shotgun (WGS) entry which is preliminary data.</text>
</comment>
<dbReference type="EMBL" id="BLAL01000187">
    <property type="protein sequence ID" value="GES89432.1"/>
    <property type="molecule type" value="Genomic_DNA"/>
</dbReference>
<protein>
    <submittedName>
        <fullName evidence="1">Uncharacterized protein</fullName>
    </submittedName>
</protein>
<proteinExistence type="predicted"/>
<evidence type="ECO:0000313" key="2">
    <source>
        <dbReference type="Proteomes" id="UP000615446"/>
    </source>
</evidence>
<accession>A0A8H3LN68</accession>
<sequence length="73" mass="8166">MSLKILGVLMVNGFGVTSDDNLRGFLIVFSNSFCLELDFPLGCLDEIEKDDVSEELILLILSLCTYLNRSFSE</sequence>
<gene>
    <name evidence="1" type="ORF">RCL2_001633200</name>
</gene>